<keyword evidence="1 2" id="KW-0732">Signal</keyword>
<reference evidence="4 5" key="2">
    <citation type="submission" date="2018-09" db="EMBL/GenBank/DDBJ databases">
        <title>Genomic Encyclopedia of Archaeal and Bacterial Type Strains, Phase II (KMG-II): from individual species to whole genera.</title>
        <authorList>
            <person name="Goeker M."/>
        </authorList>
    </citation>
    <scope>NUCLEOTIDE SEQUENCE [LARGE SCALE GENOMIC DNA]</scope>
    <source>
        <strain evidence="4 5">DSM 27620</strain>
    </source>
</reference>
<evidence type="ECO:0000313" key="5">
    <source>
        <dbReference type="Proteomes" id="UP000285906"/>
    </source>
</evidence>
<keyword evidence="6" id="KW-1185">Reference proteome</keyword>
<evidence type="ECO:0000256" key="1">
    <source>
        <dbReference type="ARBA" id="ARBA00022729"/>
    </source>
</evidence>
<proteinExistence type="predicted"/>
<name>A0A420DCG3_9FLAO</name>
<feature type="chain" id="PRO_5019055855" evidence="2">
    <location>
        <begin position="23"/>
        <end position="472"/>
    </location>
</feature>
<dbReference type="Proteomes" id="UP000285906">
    <property type="component" value="Unassembled WGS sequence"/>
</dbReference>
<dbReference type="Gene3D" id="2.80.10.50">
    <property type="match status" value="2"/>
</dbReference>
<evidence type="ECO:0000313" key="3">
    <source>
        <dbReference type="EMBL" id="GGG42698.1"/>
    </source>
</evidence>
<comment type="caution">
    <text evidence="4">The sequence shown here is derived from an EMBL/GenBank/DDBJ whole genome shotgun (WGS) entry which is preliminary data.</text>
</comment>
<sequence>MKNLLLSAILFFGILSFINAQSLDNSFGTNGTVTHNGIGNYFNATELPDGNVILSGDYETQSISQAVITKLKPDGSVDTSFGTGGKYVIDQYSDSDYYETFSPAIVQPDGKLVVLYAAEYDNGIDEETVSIKLIRLNANGTLDNNFSGYSAQNLLEDDYPYGIFRLQSGKILMYGENYIMRFNENGTLDTSYANNGVRTISFEIGELQIMGTSLYLHDYWGKRLVKLENETTTNTSIYNLPQNSSFYITNTHVYIHDTTNSFSQIIKLDANLNPVNSFGVNGVATFNTYVGNELVFQPQGSILAQKYSAEYDNNNNIVSTNKEFMRINPDGSLDSTFGNSGIYSINIPENSPYDYHSDDYIHSNGKLYHLFYNKDWTINSIYIKRSSLPNEILAVSNYDSKKAVRIIQNPVGENLELSDKITNAKIYDISGKVTGITFDGKQISIGHLKSGVYIIDARSESGDKVNLKFIKK</sequence>
<dbReference type="EMBL" id="RAQH01000001">
    <property type="protein sequence ID" value="RKE89476.1"/>
    <property type="molecule type" value="Genomic_DNA"/>
</dbReference>
<dbReference type="AlphaFoldDB" id="A0A420DCG3"/>
<organism evidence="4 5">
    <name type="scientific">Epilithonimonas arachidiradicis</name>
    <dbReference type="NCBI Taxonomy" id="1617282"/>
    <lineage>
        <taxon>Bacteria</taxon>
        <taxon>Pseudomonadati</taxon>
        <taxon>Bacteroidota</taxon>
        <taxon>Flavobacteriia</taxon>
        <taxon>Flavobacteriales</taxon>
        <taxon>Weeksellaceae</taxon>
        <taxon>Chryseobacterium group</taxon>
        <taxon>Epilithonimonas</taxon>
    </lineage>
</organism>
<dbReference type="NCBIfam" id="TIGR02608">
    <property type="entry name" value="delta_60_rpt"/>
    <property type="match status" value="4"/>
</dbReference>
<feature type="signal peptide" evidence="2">
    <location>
        <begin position="1"/>
        <end position="22"/>
    </location>
</feature>
<protein>
    <submittedName>
        <fullName evidence="4">Putative delta-60 repeat protein/predicted secreted protein (Por secretion system target)</fullName>
    </submittedName>
</protein>
<evidence type="ECO:0000256" key="2">
    <source>
        <dbReference type="SAM" id="SignalP"/>
    </source>
</evidence>
<dbReference type="OrthoDB" id="9805017at2"/>
<accession>A0A420DCG3</accession>
<dbReference type="EMBL" id="BMCW01000001">
    <property type="protein sequence ID" value="GGG42698.1"/>
    <property type="molecule type" value="Genomic_DNA"/>
</dbReference>
<evidence type="ECO:0000313" key="4">
    <source>
        <dbReference type="EMBL" id="RKE89476.1"/>
    </source>
</evidence>
<dbReference type="Pfam" id="PF17164">
    <property type="entry name" value="DUF5122"/>
    <property type="match status" value="4"/>
</dbReference>
<dbReference type="NCBIfam" id="TIGR04183">
    <property type="entry name" value="Por_Secre_tail"/>
    <property type="match status" value="1"/>
</dbReference>
<dbReference type="InterPro" id="IPR013431">
    <property type="entry name" value="Delta_60_rpt"/>
</dbReference>
<reference evidence="3" key="1">
    <citation type="journal article" date="2014" name="Int. J. Syst. Evol. Microbiol.">
        <title>Complete genome of a new Firmicutes species belonging to the dominant human colonic microbiota ('Ruminococcus bicirculans') reveals two chromosomes and a selective capacity to utilize plant glucans.</title>
        <authorList>
            <consortium name="NISC Comparative Sequencing Program"/>
            <person name="Wegmann U."/>
            <person name="Louis P."/>
            <person name="Goesmann A."/>
            <person name="Henrissat B."/>
            <person name="Duncan S.H."/>
            <person name="Flint H.J."/>
        </authorList>
    </citation>
    <scope>NUCLEOTIDE SEQUENCE</scope>
    <source>
        <strain evidence="3">CCM 8490</strain>
    </source>
</reference>
<gene>
    <name evidence="4" type="ORF">BXY58_0035</name>
    <name evidence="3" type="ORF">GCM10007332_00330</name>
</gene>
<reference evidence="6" key="3">
    <citation type="journal article" date="2019" name="Int. J. Syst. Evol. Microbiol.">
        <title>The Global Catalogue of Microorganisms (GCM) 10K type strain sequencing project: providing services to taxonomists for standard genome sequencing and annotation.</title>
        <authorList>
            <consortium name="The Broad Institute Genomics Platform"/>
            <consortium name="The Broad Institute Genome Sequencing Center for Infectious Disease"/>
            <person name="Wu L."/>
            <person name="Ma J."/>
        </authorList>
    </citation>
    <scope>NUCLEOTIDE SEQUENCE [LARGE SCALE GENOMIC DNA]</scope>
    <source>
        <strain evidence="6">CCM 8490</strain>
    </source>
</reference>
<dbReference type="RefSeq" id="WP_120211790.1">
    <property type="nucleotide sequence ID" value="NZ_BMCW01000001.1"/>
</dbReference>
<dbReference type="Proteomes" id="UP000658202">
    <property type="component" value="Unassembled WGS sequence"/>
</dbReference>
<dbReference type="InterPro" id="IPR026444">
    <property type="entry name" value="Secre_tail"/>
</dbReference>
<reference evidence="3" key="4">
    <citation type="submission" date="2024-05" db="EMBL/GenBank/DDBJ databases">
        <authorList>
            <person name="Sun Q."/>
            <person name="Sedlacek I."/>
        </authorList>
    </citation>
    <scope>NUCLEOTIDE SEQUENCE</scope>
    <source>
        <strain evidence="3">CCM 8490</strain>
    </source>
</reference>
<evidence type="ECO:0000313" key="6">
    <source>
        <dbReference type="Proteomes" id="UP000658202"/>
    </source>
</evidence>